<evidence type="ECO:0000313" key="4">
    <source>
        <dbReference type="Proteomes" id="UP001470230"/>
    </source>
</evidence>
<evidence type="ECO:0000256" key="1">
    <source>
        <dbReference type="SAM" id="Coils"/>
    </source>
</evidence>
<name>A0ABR2L1J7_9EUKA</name>
<feature type="compositionally biased region" description="Low complexity" evidence="2">
    <location>
        <begin position="40"/>
        <end position="76"/>
    </location>
</feature>
<feature type="region of interest" description="Disordered" evidence="2">
    <location>
        <begin position="94"/>
        <end position="131"/>
    </location>
</feature>
<accession>A0ABR2L1J7</accession>
<dbReference type="PANTHER" id="PTHR47026">
    <property type="entry name" value="PIGMENTOSA GTPASE REGULATOR-LIKE PROTEIN, PUTATIVE-RELATED"/>
    <property type="match status" value="1"/>
</dbReference>
<evidence type="ECO:0000313" key="3">
    <source>
        <dbReference type="EMBL" id="KAK8897199.1"/>
    </source>
</evidence>
<feature type="compositionally biased region" description="Polar residues" evidence="2">
    <location>
        <begin position="475"/>
        <end position="490"/>
    </location>
</feature>
<keyword evidence="4" id="KW-1185">Reference proteome</keyword>
<keyword evidence="1" id="KW-0175">Coiled coil</keyword>
<feature type="region of interest" description="Disordered" evidence="2">
    <location>
        <begin position="25"/>
        <end position="76"/>
    </location>
</feature>
<evidence type="ECO:0008006" key="5">
    <source>
        <dbReference type="Google" id="ProtNLM"/>
    </source>
</evidence>
<gene>
    <name evidence="3" type="ORF">M9Y10_015135</name>
</gene>
<comment type="caution">
    <text evidence="3">The sequence shown here is derived from an EMBL/GenBank/DDBJ whole genome shotgun (WGS) entry which is preliminary data.</text>
</comment>
<dbReference type="EMBL" id="JAPFFF010000002">
    <property type="protein sequence ID" value="KAK8897199.1"/>
    <property type="molecule type" value="Genomic_DNA"/>
</dbReference>
<sequence length="530" mass="60586">MSKENQGKLGINFDMNVLSNTLGNSFGKTTDKDNDDNKQIDNNSSNNNNNKQNDNNSSNNKNDNQSDKNSSNNNNIQESLSNLVNNIANSVDNMEAQDSSEGSAIEDNKIEDKTKKHLQKKEEPNTENKLNLEVSLPLEDIVSKIKVNDGYPEDGNNSEMLKETFGMTEALMAKPMESSEQASEDEQIDKNDENDSNDSSNKSKQKKKQIQNSDDDEENIVQYSDEQLDEAFELFKKDKTLPPFLMRDAVIDYARRQSLQFMVDENYDAAYNNDIAVNDLLLEYSRDCGGYTTESITRNLESRIEMAKEQRQASNQKYQKRISLLKENEQKKLQQLIEIQACERKQFELDCQSPEFLQRFSKPSKKLLQVRKIQKALALAHKFDEAKTIKMEGDVLQRSETLQAKRCAIRYIKSSYQKLLEKQQHQLDCAAENRDRKIRALLGQLERENIANQKLTKQLEQRLKESKSKKASSLPPLTSNGVKKAPSKSTLRQLADYKSTQRISMLNVKLTNIQKIVGNVKPSMKPIKIV</sequence>
<reference evidence="3 4" key="1">
    <citation type="submission" date="2024-04" db="EMBL/GenBank/DDBJ databases">
        <title>Tritrichomonas musculus Genome.</title>
        <authorList>
            <person name="Alves-Ferreira E."/>
            <person name="Grigg M."/>
            <person name="Lorenzi H."/>
            <person name="Galac M."/>
        </authorList>
    </citation>
    <scope>NUCLEOTIDE SEQUENCE [LARGE SCALE GENOMIC DNA]</scope>
    <source>
        <strain evidence="3 4">EAF2021</strain>
    </source>
</reference>
<protein>
    <recommendedName>
        <fullName evidence="5">DUF4201 domain-containing protein</fullName>
    </recommendedName>
</protein>
<feature type="coiled-coil region" evidence="1">
    <location>
        <begin position="297"/>
        <end position="335"/>
    </location>
</feature>
<proteinExistence type="predicted"/>
<organism evidence="3 4">
    <name type="scientific">Tritrichomonas musculus</name>
    <dbReference type="NCBI Taxonomy" id="1915356"/>
    <lineage>
        <taxon>Eukaryota</taxon>
        <taxon>Metamonada</taxon>
        <taxon>Parabasalia</taxon>
        <taxon>Tritrichomonadida</taxon>
        <taxon>Tritrichomonadidae</taxon>
        <taxon>Tritrichomonas</taxon>
    </lineage>
</organism>
<feature type="compositionally biased region" description="Basic and acidic residues" evidence="2">
    <location>
        <begin position="29"/>
        <end position="39"/>
    </location>
</feature>
<feature type="region of interest" description="Disordered" evidence="2">
    <location>
        <begin position="175"/>
        <end position="219"/>
    </location>
</feature>
<dbReference type="PANTHER" id="PTHR47026:SF2">
    <property type="entry name" value="FLAGELLAR ASSOCIATED PROTEIN"/>
    <property type="match status" value="1"/>
</dbReference>
<evidence type="ECO:0000256" key="2">
    <source>
        <dbReference type="SAM" id="MobiDB-lite"/>
    </source>
</evidence>
<feature type="region of interest" description="Disordered" evidence="2">
    <location>
        <begin position="463"/>
        <end position="490"/>
    </location>
</feature>
<dbReference type="Proteomes" id="UP001470230">
    <property type="component" value="Unassembled WGS sequence"/>
</dbReference>
<feature type="compositionally biased region" description="Basic and acidic residues" evidence="2">
    <location>
        <begin position="106"/>
        <end position="126"/>
    </location>
</feature>